<proteinExistence type="predicted"/>
<protein>
    <submittedName>
        <fullName evidence="2">Uncharacterized protein</fullName>
    </submittedName>
</protein>
<gene>
    <name evidence="2" type="ORF">NP493_765g01059</name>
</gene>
<organism evidence="2 3">
    <name type="scientific">Ridgeia piscesae</name>
    <name type="common">Tubeworm</name>
    <dbReference type="NCBI Taxonomy" id="27915"/>
    <lineage>
        <taxon>Eukaryota</taxon>
        <taxon>Metazoa</taxon>
        <taxon>Spiralia</taxon>
        <taxon>Lophotrochozoa</taxon>
        <taxon>Annelida</taxon>
        <taxon>Polychaeta</taxon>
        <taxon>Sedentaria</taxon>
        <taxon>Canalipalpata</taxon>
        <taxon>Sabellida</taxon>
        <taxon>Siboglinidae</taxon>
        <taxon>Ridgeia</taxon>
    </lineage>
</organism>
<keyword evidence="1" id="KW-1133">Transmembrane helix</keyword>
<feature type="transmembrane region" description="Helical" evidence="1">
    <location>
        <begin position="57"/>
        <end position="80"/>
    </location>
</feature>
<evidence type="ECO:0000313" key="3">
    <source>
        <dbReference type="Proteomes" id="UP001209878"/>
    </source>
</evidence>
<keyword evidence="1" id="KW-0812">Transmembrane</keyword>
<dbReference type="AlphaFoldDB" id="A0AAD9KP76"/>
<accession>A0AAD9KP76</accession>
<comment type="caution">
    <text evidence="2">The sequence shown here is derived from an EMBL/GenBank/DDBJ whole genome shotgun (WGS) entry which is preliminary data.</text>
</comment>
<reference evidence="2" key="1">
    <citation type="journal article" date="2023" name="Mol. Biol. Evol.">
        <title>Third-Generation Sequencing Reveals the Adaptive Role of the Epigenome in Three Deep-Sea Polychaetes.</title>
        <authorList>
            <person name="Perez M."/>
            <person name="Aroh O."/>
            <person name="Sun Y."/>
            <person name="Lan Y."/>
            <person name="Juniper S.K."/>
            <person name="Young C.R."/>
            <person name="Angers B."/>
            <person name="Qian P.Y."/>
        </authorList>
    </citation>
    <scope>NUCLEOTIDE SEQUENCE</scope>
    <source>
        <strain evidence="2">R07B-5</strain>
    </source>
</reference>
<name>A0AAD9KP76_RIDPI</name>
<dbReference type="Proteomes" id="UP001209878">
    <property type="component" value="Unassembled WGS sequence"/>
</dbReference>
<evidence type="ECO:0000256" key="1">
    <source>
        <dbReference type="SAM" id="Phobius"/>
    </source>
</evidence>
<dbReference type="EMBL" id="JAODUO010000765">
    <property type="protein sequence ID" value="KAK2174936.1"/>
    <property type="molecule type" value="Genomic_DNA"/>
</dbReference>
<keyword evidence="1" id="KW-0472">Membrane</keyword>
<evidence type="ECO:0000313" key="2">
    <source>
        <dbReference type="EMBL" id="KAK2174936.1"/>
    </source>
</evidence>
<sequence length="100" mass="11760">MILMPKYGATPRYNHQLLACNNSGLICCTSTECSRKHEHIYILFQTSRQNSFRIENLLPVVCYFLHIMNMTQVVFVSFVIDDDDVLHRVESQQPHTTRYH</sequence>
<keyword evidence="3" id="KW-1185">Reference proteome</keyword>